<dbReference type="EMBL" id="CP157743">
    <property type="protein sequence ID" value="XBS20667.1"/>
    <property type="molecule type" value="Genomic_DNA"/>
</dbReference>
<name>A0AAU7NUL6_9GAMM</name>
<dbReference type="KEGG" id="mech:Q9L42_000630"/>
<gene>
    <name evidence="1" type="ORF">Q9L42_000630</name>
</gene>
<keyword evidence="2" id="KW-1185">Reference proteome</keyword>
<dbReference type="AlphaFoldDB" id="A0AAU7NUL6"/>
<proteinExistence type="predicted"/>
<dbReference type="Proteomes" id="UP001225378">
    <property type="component" value="Chromosome"/>
</dbReference>
<accession>A0AAU7NUL6</accession>
<organism evidence="1 2">
    <name type="scientific">Methylomarinum roseum</name>
    <dbReference type="NCBI Taxonomy" id="3067653"/>
    <lineage>
        <taxon>Bacteria</taxon>
        <taxon>Pseudomonadati</taxon>
        <taxon>Pseudomonadota</taxon>
        <taxon>Gammaproteobacteria</taxon>
        <taxon>Methylococcales</taxon>
        <taxon>Methylococcaceae</taxon>
        <taxon>Methylomarinum</taxon>
    </lineage>
</organism>
<reference evidence="1 2" key="1">
    <citation type="journal article" date="2024" name="Microbiology">
        <title>Methylomarinum rosea sp. nov., a novel halophilic methanotrophic bacterium from the hypersaline Lake Elton.</title>
        <authorList>
            <person name="Suleimanov R.Z."/>
            <person name="Oshkin I.Y."/>
            <person name="Danilova O.V."/>
            <person name="Suzina N.E."/>
            <person name="Dedysh S.N."/>
        </authorList>
    </citation>
    <scope>NUCLEOTIDE SEQUENCE [LARGE SCALE GENOMIC DNA]</scope>
    <source>
        <strain evidence="1 2">Ch1-1</strain>
    </source>
</reference>
<protein>
    <submittedName>
        <fullName evidence="1">Uncharacterized protein</fullName>
    </submittedName>
</protein>
<evidence type="ECO:0000313" key="1">
    <source>
        <dbReference type="EMBL" id="XBS20667.1"/>
    </source>
</evidence>
<dbReference type="RefSeq" id="WP_305906566.1">
    <property type="nucleotide sequence ID" value="NZ_CP157743.1"/>
</dbReference>
<evidence type="ECO:0000313" key="2">
    <source>
        <dbReference type="Proteomes" id="UP001225378"/>
    </source>
</evidence>
<sequence>MDNDTLINQARRLYTALSVEQYLRSLENKDKFNRLDRLVIWAYCRYQRRLNRCVLCYQHRKEDCSREPEQNKRRLCPALNNNRSSR</sequence>